<name>A0A7S8IG58_9CHLR</name>
<evidence type="ECO:0008006" key="3">
    <source>
        <dbReference type="Google" id="ProtNLM"/>
    </source>
</evidence>
<dbReference type="RefSeq" id="WP_195171702.1">
    <property type="nucleotide sequence ID" value="NZ_CP062983.1"/>
</dbReference>
<proteinExistence type="predicted"/>
<organism evidence="1 2">
    <name type="scientific">Phototrophicus methaneseepsis</name>
    <dbReference type="NCBI Taxonomy" id="2710758"/>
    <lineage>
        <taxon>Bacteria</taxon>
        <taxon>Bacillati</taxon>
        <taxon>Chloroflexota</taxon>
        <taxon>Candidatus Thermofontia</taxon>
        <taxon>Phototrophicales</taxon>
        <taxon>Phototrophicaceae</taxon>
        <taxon>Phototrophicus</taxon>
    </lineage>
</organism>
<gene>
    <name evidence="1" type="ORF">G4Y79_04455</name>
</gene>
<evidence type="ECO:0000313" key="1">
    <source>
        <dbReference type="EMBL" id="QPC83638.1"/>
    </source>
</evidence>
<keyword evidence="2" id="KW-1185">Reference proteome</keyword>
<dbReference type="Proteomes" id="UP000594468">
    <property type="component" value="Chromosome"/>
</dbReference>
<dbReference type="AlphaFoldDB" id="A0A7S8IG58"/>
<dbReference type="KEGG" id="pmet:G4Y79_04455"/>
<accession>A0A7S8IG58</accession>
<protein>
    <recommendedName>
        <fullName evidence="3">PRTRC system protein C</fullName>
    </recommendedName>
</protein>
<evidence type="ECO:0000313" key="2">
    <source>
        <dbReference type="Proteomes" id="UP000594468"/>
    </source>
</evidence>
<dbReference type="EMBL" id="CP062983">
    <property type="protein sequence ID" value="QPC83638.1"/>
    <property type="molecule type" value="Genomic_DNA"/>
</dbReference>
<sequence>MTEQNPNTQPRIFKIGTTTIVEDESMSGKSLNEIKLNLQRTYPEVTHANIRETTLEDGSICYHFISRPGRKG</sequence>
<reference evidence="1 2" key="1">
    <citation type="submission" date="2020-02" db="EMBL/GenBank/DDBJ databases">
        <authorList>
            <person name="Zheng R.K."/>
            <person name="Sun C.M."/>
        </authorList>
    </citation>
    <scope>NUCLEOTIDE SEQUENCE [LARGE SCALE GENOMIC DNA]</scope>
    <source>
        <strain evidence="2">rifampicinis</strain>
    </source>
</reference>